<organism evidence="1 2">
    <name type="scientific">Zasmidium cellare</name>
    <name type="common">Wine cellar mold</name>
    <name type="synonym">Racodium cellare</name>
    <dbReference type="NCBI Taxonomy" id="395010"/>
    <lineage>
        <taxon>Eukaryota</taxon>
        <taxon>Fungi</taxon>
        <taxon>Dikarya</taxon>
        <taxon>Ascomycota</taxon>
        <taxon>Pezizomycotina</taxon>
        <taxon>Dothideomycetes</taxon>
        <taxon>Dothideomycetidae</taxon>
        <taxon>Mycosphaerellales</taxon>
        <taxon>Mycosphaerellaceae</taxon>
        <taxon>Zasmidium</taxon>
    </lineage>
</organism>
<keyword evidence="2" id="KW-1185">Reference proteome</keyword>
<dbReference type="Proteomes" id="UP001305779">
    <property type="component" value="Unassembled WGS sequence"/>
</dbReference>
<evidence type="ECO:0000313" key="2">
    <source>
        <dbReference type="Proteomes" id="UP001305779"/>
    </source>
</evidence>
<evidence type="ECO:0000313" key="1">
    <source>
        <dbReference type="EMBL" id="KAK4494924.1"/>
    </source>
</evidence>
<reference evidence="1 2" key="1">
    <citation type="journal article" date="2023" name="G3 (Bethesda)">
        <title>A chromosome-level genome assembly of Zasmidium syzygii isolated from banana leaves.</title>
        <authorList>
            <person name="van Westerhoven A.C."/>
            <person name="Mehrabi R."/>
            <person name="Talebi R."/>
            <person name="Steentjes M.B.F."/>
            <person name="Corcolon B."/>
            <person name="Chong P.A."/>
            <person name="Kema G.H.J."/>
            <person name="Seidl M.F."/>
        </authorList>
    </citation>
    <scope>NUCLEOTIDE SEQUENCE [LARGE SCALE GENOMIC DNA]</scope>
    <source>
        <strain evidence="1 2">P124</strain>
    </source>
</reference>
<name>A0ABR0E0T0_ZASCE</name>
<protein>
    <submittedName>
        <fullName evidence="1">Uncharacterized protein</fullName>
    </submittedName>
</protein>
<sequence length="145" mass="17168">MASEVELEHRIQNLPQELQDGIFEYYLIIPAETVVINKTYKPPAHLQINRAMREKLAKEYYGHITFTLEGDRSTVETTCSKWLSSLPSQHLDIVARVRIESFHGKKEEWRRMTNNWLAHGFFLMRLEAKGVYLRWDALRYRSSQV</sequence>
<gene>
    <name evidence="1" type="ORF">PRZ48_014280</name>
</gene>
<comment type="caution">
    <text evidence="1">The sequence shown here is derived from an EMBL/GenBank/DDBJ whole genome shotgun (WGS) entry which is preliminary data.</text>
</comment>
<dbReference type="EMBL" id="JAXOVC010000013">
    <property type="protein sequence ID" value="KAK4494924.1"/>
    <property type="molecule type" value="Genomic_DNA"/>
</dbReference>
<accession>A0ABR0E0T0</accession>
<proteinExistence type="predicted"/>